<keyword evidence="2" id="KW-1185">Reference proteome</keyword>
<accession>A0ABT2MVQ5</accession>
<dbReference type="EMBL" id="JAMXFF010000038">
    <property type="protein sequence ID" value="MCT7968834.1"/>
    <property type="molecule type" value="Genomic_DNA"/>
</dbReference>
<protein>
    <recommendedName>
        <fullName evidence="3">Transposase</fullName>
    </recommendedName>
</protein>
<dbReference type="Proteomes" id="UP001525890">
    <property type="component" value="Unassembled WGS sequence"/>
</dbReference>
<dbReference type="RefSeq" id="WP_368008315.1">
    <property type="nucleotide sequence ID" value="NZ_JAMXFF010000038.1"/>
</dbReference>
<comment type="caution">
    <text evidence="1">The sequence shown here is derived from an EMBL/GenBank/DDBJ whole genome shotgun (WGS) entry which is preliminary data.</text>
</comment>
<evidence type="ECO:0000313" key="1">
    <source>
        <dbReference type="EMBL" id="MCT7968834.1"/>
    </source>
</evidence>
<evidence type="ECO:0000313" key="2">
    <source>
        <dbReference type="Proteomes" id="UP001525890"/>
    </source>
</evidence>
<name>A0ABT2MVQ5_9CYAN</name>
<evidence type="ECO:0008006" key="3">
    <source>
        <dbReference type="Google" id="ProtNLM"/>
    </source>
</evidence>
<reference evidence="1 2" key="1">
    <citation type="journal article" date="2022" name="Front. Microbiol.">
        <title>High genomic differentiation and limited gene flow indicate recent cryptic speciation within the genus Laspinema (cyanobacteria).</title>
        <authorList>
            <person name="Stanojkovic A."/>
            <person name="Skoupy S."/>
            <person name="Skaloud P."/>
            <person name="Dvorak P."/>
        </authorList>
    </citation>
    <scope>NUCLEOTIDE SEQUENCE [LARGE SCALE GENOMIC DNA]</scope>
    <source>
        <strain evidence="1 2">D2a</strain>
    </source>
</reference>
<sequence length="54" mass="5834">MQKGPESGAGVAHPGDRLVFNTLQAELDIRQCWGLDIINPKRAIATGELPHPLT</sequence>
<proteinExistence type="predicted"/>
<gene>
    <name evidence="1" type="ORF">NG799_21215</name>
</gene>
<organism evidence="1 2">
    <name type="scientific">Laspinema palackyanum D2a</name>
    <dbReference type="NCBI Taxonomy" id="2953684"/>
    <lineage>
        <taxon>Bacteria</taxon>
        <taxon>Bacillati</taxon>
        <taxon>Cyanobacteriota</taxon>
        <taxon>Cyanophyceae</taxon>
        <taxon>Oscillatoriophycideae</taxon>
        <taxon>Oscillatoriales</taxon>
        <taxon>Laspinemataceae</taxon>
        <taxon>Laspinema</taxon>
        <taxon>Laspinema palackyanum</taxon>
    </lineage>
</organism>